<dbReference type="PANTHER" id="PTHR30250:SF10">
    <property type="entry name" value="LIPOPOLYSACCHARIDE BIOSYNTHESIS PROTEIN WZXC"/>
    <property type="match status" value="1"/>
</dbReference>
<dbReference type="InterPro" id="IPR050833">
    <property type="entry name" value="Poly_Biosynth_Transport"/>
</dbReference>
<keyword evidence="4 7" id="KW-0812">Transmembrane</keyword>
<feature type="transmembrane region" description="Helical" evidence="7">
    <location>
        <begin position="282"/>
        <end position="303"/>
    </location>
</feature>
<evidence type="ECO:0000313" key="9">
    <source>
        <dbReference type="Proteomes" id="UP001210865"/>
    </source>
</evidence>
<feature type="transmembrane region" description="Helical" evidence="7">
    <location>
        <begin position="111"/>
        <end position="129"/>
    </location>
</feature>
<dbReference type="RefSeq" id="WP_270075490.1">
    <property type="nucleotide sequence ID" value="NZ_CP115174.1"/>
</dbReference>
<accession>A0ABY7NIL7</accession>
<evidence type="ECO:0000256" key="3">
    <source>
        <dbReference type="ARBA" id="ARBA00022475"/>
    </source>
</evidence>
<feature type="transmembrane region" description="Helical" evidence="7">
    <location>
        <begin position="78"/>
        <end position="105"/>
    </location>
</feature>
<feature type="transmembrane region" description="Helical" evidence="7">
    <location>
        <begin position="172"/>
        <end position="192"/>
    </location>
</feature>
<feature type="transmembrane region" description="Helical" evidence="7">
    <location>
        <begin position="41"/>
        <end position="66"/>
    </location>
</feature>
<evidence type="ECO:0000256" key="2">
    <source>
        <dbReference type="ARBA" id="ARBA00007430"/>
    </source>
</evidence>
<reference evidence="8 9" key="1">
    <citation type="submission" date="2022-12" db="EMBL/GenBank/DDBJ databases">
        <title>Sphingomonas abieness sp. nov., an endophytic bacterium isolated from Abies koreana.</title>
        <authorList>
            <person name="Jiang L."/>
            <person name="Lee J."/>
        </authorList>
    </citation>
    <scope>NUCLEOTIDE SEQUENCE [LARGE SCALE GENOMIC DNA]</scope>
    <source>
        <strain evidence="9">PAMB 00755</strain>
    </source>
</reference>
<evidence type="ECO:0000256" key="1">
    <source>
        <dbReference type="ARBA" id="ARBA00004651"/>
    </source>
</evidence>
<name>A0ABY7NIL7_9SPHN</name>
<organism evidence="8 9">
    <name type="scientific">Sphingomonas abietis</name>
    <dbReference type="NCBI Taxonomy" id="3012344"/>
    <lineage>
        <taxon>Bacteria</taxon>
        <taxon>Pseudomonadati</taxon>
        <taxon>Pseudomonadota</taxon>
        <taxon>Alphaproteobacteria</taxon>
        <taxon>Sphingomonadales</taxon>
        <taxon>Sphingomonadaceae</taxon>
        <taxon>Sphingomonas</taxon>
    </lineage>
</organism>
<feature type="transmembrane region" description="Helical" evidence="7">
    <location>
        <begin position="440"/>
        <end position="463"/>
    </location>
</feature>
<keyword evidence="9" id="KW-1185">Reference proteome</keyword>
<feature type="transmembrane region" description="Helical" evidence="7">
    <location>
        <begin position="377"/>
        <end position="398"/>
    </location>
</feature>
<evidence type="ECO:0000256" key="6">
    <source>
        <dbReference type="ARBA" id="ARBA00023136"/>
    </source>
</evidence>
<comment type="similarity">
    <text evidence="2">Belongs to the polysaccharide synthase family.</text>
</comment>
<dbReference type="PANTHER" id="PTHR30250">
    <property type="entry name" value="PST FAMILY PREDICTED COLANIC ACID TRANSPORTER"/>
    <property type="match status" value="1"/>
</dbReference>
<dbReference type="EMBL" id="CP115174">
    <property type="protein sequence ID" value="WBO20840.1"/>
    <property type="molecule type" value="Genomic_DNA"/>
</dbReference>
<evidence type="ECO:0000256" key="7">
    <source>
        <dbReference type="SAM" id="Phobius"/>
    </source>
</evidence>
<proteinExistence type="inferred from homology"/>
<comment type="subcellular location">
    <subcellularLocation>
        <location evidence="1">Cell membrane</location>
        <topology evidence="1">Multi-pass membrane protein</topology>
    </subcellularLocation>
</comment>
<gene>
    <name evidence="8" type="ORF">PBT88_11515</name>
</gene>
<evidence type="ECO:0000313" key="8">
    <source>
        <dbReference type="EMBL" id="WBO20840.1"/>
    </source>
</evidence>
<keyword evidence="6 7" id="KW-0472">Membrane</keyword>
<feature type="transmembrane region" description="Helical" evidence="7">
    <location>
        <begin position="349"/>
        <end position="371"/>
    </location>
</feature>
<sequence length="496" mass="52730">MSFARVALSGSAWSLGQMLVERGLQASLFFIVAKLLGPAEFGIAAIAISLPMVFVATLYGTVQVIIQREEASDDFLATAFWFAIGLGVVFSLITIALSPLIAHLIKAPNLVSYMVPAAFAPLATSLGVVGEGVLTRKFQFRMLAIRRTAGLFGSAPFCILLAFAGYGPWSLIANTLLTSLISSSVALFGSGFRPRFFVDRAELRAFARMASYTSLAQASVQANTRLADLAIGIFAGPATAGTFRIARTIIDLVISVIYQPFTSVLMPIFSRLATDPQRAAGILAQIMFISCVVLSFPFLALFASAEAVSATFVSHAWIALGPLLAWMAVAYPTNAVIGSSQTFSISQGWVRMGLILTVVDLVPNMIFLSIGATHGPVVLGIMFSLRAYVVAVVVLAILTRADPTMAPRRFVKALLPCYLALAVGAGVLVIKMLLPSVRSGLVPGVLLGVVASLVYAGMVFWLCRRQLHSVIGTLPLPARVRGAVDRYMLLGMQASG</sequence>
<protein>
    <submittedName>
        <fullName evidence="8">Oligosaccharide flippase family protein</fullName>
    </submittedName>
</protein>
<keyword evidence="5 7" id="KW-1133">Transmembrane helix</keyword>
<feature type="transmembrane region" description="Helical" evidence="7">
    <location>
        <begin position="315"/>
        <end position="337"/>
    </location>
</feature>
<feature type="transmembrane region" description="Helical" evidence="7">
    <location>
        <begin position="410"/>
        <end position="434"/>
    </location>
</feature>
<keyword evidence="3" id="KW-1003">Cell membrane</keyword>
<dbReference type="Pfam" id="PF13440">
    <property type="entry name" value="Polysacc_synt_3"/>
    <property type="match status" value="1"/>
</dbReference>
<evidence type="ECO:0000256" key="4">
    <source>
        <dbReference type="ARBA" id="ARBA00022692"/>
    </source>
</evidence>
<dbReference type="Proteomes" id="UP001210865">
    <property type="component" value="Chromosome"/>
</dbReference>
<evidence type="ECO:0000256" key="5">
    <source>
        <dbReference type="ARBA" id="ARBA00022989"/>
    </source>
</evidence>
<feature type="transmembrane region" description="Helical" evidence="7">
    <location>
        <begin position="149"/>
        <end position="166"/>
    </location>
</feature>